<dbReference type="RefSeq" id="WP_160361795.1">
    <property type="nucleotide sequence ID" value="NZ_WSRQ01000139.1"/>
</dbReference>
<reference evidence="1" key="1">
    <citation type="submission" date="2019-12" db="EMBL/GenBank/DDBJ databases">
        <title>Microbes associate with the intestines of laboratory mice.</title>
        <authorList>
            <person name="Navarre W."/>
            <person name="Wong E."/>
        </authorList>
    </citation>
    <scope>NUCLEOTIDE SEQUENCE</scope>
    <source>
        <strain evidence="1">NM79_F5</strain>
    </source>
</reference>
<dbReference type="EMBL" id="WSRQ01000139">
    <property type="protein sequence ID" value="MVX67401.1"/>
    <property type="molecule type" value="Genomic_DNA"/>
</dbReference>
<comment type="caution">
    <text evidence="1">The sequence shown here is derived from an EMBL/GenBank/DDBJ whole genome shotgun (WGS) entry which is preliminary data.</text>
</comment>
<evidence type="ECO:0000313" key="1">
    <source>
        <dbReference type="EMBL" id="MVX67401.1"/>
    </source>
</evidence>
<gene>
    <name evidence="1" type="ORF">GKZ28_27715</name>
</gene>
<name>A0A964W5B7_9CLOT</name>
<dbReference type="AlphaFoldDB" id="A0A964W5B7"/>
<accession>A0A964W5B7</accession>
<dbReference type="Pfam" id="PF13711">
    <property type="entry name" value="DUF4160"/>
    <property type="match status" value="1"/>
</dbReference>
<proteinExistence type="predicted"/>
<sequence>MPTICMFRGIKIYINYRDHQPPHFHASYGDYECSININDIELMNGEMPNKQLKMLFGWTALHQEELQEEWYLARLQKELFPIDPLK</sequence>
<organism evidence="1 2">
    <name type="scientific">Clostridium chromiireducens</name>
    <dbReference type="NCBI Taxonomy" id="225345"/>
    <lineage>
        <taxon>Bacteria</taxon>
        <taxon>Bacillati</taxon>
        <taxon>Bacillota</taxon>
        <taxon>Clostridia</taxon>
        <taxon>Eubacteriales</taxon>
        <taxon>Clostridiaceae</taxon>
        <taxon>Clostridium</taxon>
    </lineage>
</organism>
<dbReference type="InterPro" id="IPR025427">
    <property type="entry name" value="DUF4160"/>
</dbReference>
<protein>
    <submittedName>
        <fullName evidence="1">DUF4160 domain-containing protein</fullName>
    </submittedName>
</protein>
<evidence type="ECO:0000313" key="2">
    <source>
        <dbReference type="Proteomes" id="UP000656077"/>
    </source>
</evidence>
<dbReference type="Proteomes" id="UP000656077">
    <property type="component" value="Unassembled WGS sequence"/>
</dbReference>